<dbReference type="Proteomes" id="UP000222205">
    <property type="component" value="Segment"/>
</dbReference>
<keyword evidence="2" id="KW-1185">Reference proteome</keyword>
<reference evidence="1 2" key="1">
    <citation type="journal article" date="2016" name="Genome Announc.">
        <title>Complete Genome Sequences of Five Bacteriophages That Infect Rhodobacter capsulatus.</title>
        <authorList>
            <person name="Bollivar D.W."/>
            <person name="Bernardoni B."/>
            <person name="Bockman M.R."/>
            <person name="Miller B.M."/>
            <person name="Russell D.A."/>
            <person name="Delesalle V.A."/>
            <person name="Krukonis G.P."/>
            <person name="Hatfull G.F."/>
            <person name="Cross M.R."/>
            <person name="Szewczyk M.M."/>
            <person name="Eppurath A."/>
        </authorList>
    </citation>
    <scope>NUCLEOTIDE SEQUENCE [LARGE SCALE GENOMIC DNA]</scope>
</reference>
<protein>
    <submittedName>
        <fullName evidence="1">Uncharacterized protein</fullName>
    </submittedName>
</protein>
<proteinExistence type="predicted"/>
<evidence type="ECO:0000313" key="2">
    <source>
        <dbReference type="Proteomes" id="UP000222205"/>
    </source>
</evidence>
<evidence type="ECO:0000313" key="1">
    <source>
        <dbReference type="EMBL" id="AKU43196.1"/>
    </source>
</evidence>
<name>A0A0K1LL07_9CAUD</name>
<dbReference type="EMBL" id="KR935215">
    <property type="protein sequence ID" value="AKU43196.1"/>
    <property type="molecule type" value="Genomic_DNA"/>
</dbReference>
<accession>A0A0K1LL07</accession>
<sequence>MPAYCGQGPSLERAETMPQRITFFTARPIVTEDEQAEIDAIEAAIAPVYELRVRNGGASPNFGAGVEATDYIAGTPPEAYPDSFAAVAATGTLTVVTNPAATETISVAGTTFTFVASGATGNQINIGASASATATAIATAVNALASVNAAAVGAVVTVTAATAGTAGNAIALVGNGAKITRSGATLAGGAAAGGYPTFDPENPPE</sequence>
<gene>
    <name evidence="1" type="ORF">RCSPARTAN_13</name>
</gene>
<organism evidence="1 2">
    <name type="scientific">Rhodobacter phage RcSpartan</name>
    <dbReference type="NCBI Taxonomy" id="1662331"/>
    <lineage>
        <taxon>Viruses</taxon>
        <taxon>Duplodnaviria</taxon>
        <taxon>Heunggongvirae</taxon>
        <taxon>Uroviricota</taxon>
        <taxon>Caudoviricetes</taxon>
        <taxon>Titanvirus</taxon>
        <taxon>Titanvirus rcspartan</taxon>
    </lineage>
</organism>
<dbReference type="OrthoDB" id="34433at10239"/>